<sequence>LENVCKALGIATDGVKADLIQRLRKHIKGKNHAESNDTELSRRNEEEGLNTMGHDHLSDTSEIDLNQQARTLRELAYLSRKGAEPWDSLVREQSLSLENDKLEPRQNLLNKKRRLPNDDSESTESKILTEFKGLKSVVLTMNHKLNTVTAQYDALRKIGKELDLAIYLALKNMGSALPVTQNNWMKGKDSLIEKAKTLVEVKKKSFFEPTREAKTIIQTPASAISVKNMNIMRVMSIRPEQRQLQ</sequence>
<dbReference type="Proteomes" id="UP000789342">
    <property type="component" value="Unassembled WGS sequence"/>
</dbReference>
<evidence type="ECO:0000256" key="1">
    <source>
        <dbReference type="SAM" id="MobiDB-lite"/>
    </source>
</evidence>
<comment type="caution">
    <text evidence="3">The sequence shown here is derived from an EMBL/GenBank/DDBJ whole genome shotgun (WGS) entry which is preliminary data.</text>
</comment>
<name>A0A9N9NFV0_9GLOM</name>
<feature type="non-terminal residue" evidence="3">
    <location>
        <position position="245"/>
    </location>
</feature>
<dbReference type="Pfam" id="PF02037">
    <property type="entry name" value="SAP"/>
    <property type="match status" value="1"/>
</dbReference>
<gene>
    <name evidence="3" type="ORF">AMORRO_LOCUS13776</name>
</gene>
<organism evidence="3 4">
    <name type="scientific">Acaulospora morrowiae</name>
    <dbReference type="NCBI Taxonomy" id="94023"/>
    <lineage>
        <taxon>Eukaryota</taxon>
        <taxon>Fungi</taxon>
        <taxon>Fungi incertae sedis</taxon>
        <taxon>Mucoromycota</taxon>
        <taxon>Glomeromycotina</taxon>
        <taxon>Glomeromycetes</taxon>
        <taxon>Diversisporales</taxon>
        <taxon>Acaulosporaceae</taxon>
        <taxon>Acaulospora</taxon>
    </lineage>
</organism>
<proteinExistence type="predicted"/>
<protein>
    <submittedName>
        <fullName evidence="3">9422_t:CDS:1</fullName>
    </submittedName>
</protein>
<dbReference type="InterPro" id="IPR003034">
    <property type="entry name" value="SAP_dom"/>
</dbReference>
<dbReference type="PROSITE" id="PS50800">
    <property type="entry name" value="SAP"/>
    <property type="match status" value="1"/>
</dbReference>
<reference evidence="3" key="1">
    <citation type="submission" date="2021-06" db="EMBL/GenBank/DDBJ databases">
        <authorList>
            <person name="Kallberg Y."/>
            <person name="Tangrot J."/>
            <person name="Rosling A."/>
        </authorList>
    </citation>
    <scope>NUCLEOTIDE SEQUENCE</scope>
    <source>
        <strain evidence="3">CL551</strain>
    </source>
</reference>
<feature type="region of interest" description="Disordered" evidence="1">
    <location>
        <begin position="101"/>
        <end position="123"/>
    </location>
</feature>
<keyword evidence="4" id="KW-1185">Reference proteome</keyword>
<evidence type="ECO:0000313" key="4">
    <source>
        <dbReference type="Proteomes" id="UP000789342"/>
    </source>
</evidence>
<dbReference type="AlphaFoldDB" id="A0A9N9NFV0"/>
<evidence type="ECO:0000259" key="2">
    <source>
        <dbReference type="PROSITE" id="PS50800"/>
    </source>
</evidence>
<dbReference type="EMBL" id="CAJVPV010024957">
    <property type="protein sequence ID" value="CAG8727738.1"/>
    <property type="molecule type" value="Genomic_DNA"/>
</dbReference>
<feature type="domain" description="SAP" evidence="2">
    <location>
        <begin position="1"/>
        <end position="27"/>
    </location>
</feature>
<accession>A0A9N9NFV0</accession>
<evidence type="ECO:0000313" key="3">
    <source>
        <dbReference type="EMBL" id="CAG8727738.1"/>
    </source>
</evidence>
<feature type="non-terminal residue" evidence="3">
    <location>
        <position position="1"/>
    </location>
</feature>